<dbReference type="FunFam" id="1.10.10.10:FF:000001">
    <property type="entry name" value="LysR family transcriptional regulator"/>
    <property type="match status" value="1"/>
</dbReference>
<evidence type="ECO:0000313" key="7">
    <source>
        <dbReference type="Proteomes" id="UP000218767"/>
    </source>
</evidence>
<reference evidence="7" key="1">
    <citation type="submission" date="2017-08" db="EMBL/GenBank/DDBJ databases">
        <title>A dynamic microbial community with high functional redundancy inhabits the cold, oxic subseafloor aquifer.</title>
        <authorList>
            <person name="Tully B.J."/>
            <person name="Wheat C.G."/>
            <person name="Glazer B.T."/>
            <person name="Huber J.A."/>
        </authorList>
    </citation>
    <scope>NUCLEOTIDE SEQUENCE [LARGE SCALE GENOMIC DNA]</scope>
</reference>
<dbReference type="GO" id="GO:0003700">
    <property type="term" value="F:DNA-binding transcription factor activity"/>
    <property type="evidence" value="ECO:0007669"/>
    <property type="project" value="InterPro"/>
</dbReference>
<protein>
    <submittedName>
        <fullName evidence="6">LysR family transcriptional regulator</fullName>
    </submittedName>
</protein>
<organism evidence="6 7">
    <name type="scientific">SAR86 cluster bacterium</name>
    <dbReference type="NCBI Taxonomy" id="2030880"/>
    <lineage>
        <taxon>Bacteria</taxon>
        <taxon>Pseudomonadati</taxon>
        <taxon>Pseudomonadota</taxon>
        <taxon>Gammaproteobacteria</taxon>
        <taxon>SAR86 cluster</taxon>
    </lineage>
</organism>
<keyword evidence="3" id="KW-0238">DNA-binding</keyword>
<dbReference type="PRINTS" id="PR00039">
    <property type="entry name" value="HTHLYSR"/>
</dbReference>
<dbReference type="SUPFAM" id="SSF53850">
    <property type="entry name" value="Periplasmic binding protein-like II"/>
    <property type="match status" value="1"/>
</dbReference>
<dbReference type="PROSITE" id="PS50931">
    <property type="entry name" value="HTH_LYSR"/>
    <property type="match status" value="1"/>
</dbReference>
<evidence type="ECO:0000256" key="3">
    <source>
        <dbReference type="ARBA" id="ARBA00023125"/>
    </source>
</evidence>
<dbReference type="Pfam" id="PF00126">
    <property type="entry name" value="HTH_1"/>
    <property type="match status" value="1"/>
</dbReference>
<dbReference type="InterPro" id="IPR036388">
    <property type="entry name" value="WH-like_DNA-bd_sf"/>
</dbReference>
<dbReference type="EMBL" id="NVUL01000032">
    <property type="protein sequence ID" value="PCI78451.1"/>
    <property type="molecule type" value="Genomic_DNA"/>
</dbReference>
<comment type="caution">
    <text evidence="6">The sequence shown here is derived from an EMBL/GenBank/DDBJ whole genome shotgun (WGS) entry which is preliminary data.</text>
</comment>
<evidence type="ECO:0000256" key="1">
    <source>
        <dbReference type="ARBA" id="ARBA00009437"/>
    </source>
</evidence>
<dbReference type="Proteomes" id="UP000218767">
    <property type="component" value="Unassembled WGS sequence"/>
</dbReference>
<keyword evidence="4" id="KW-0804">Transcription</keyword>
<evidence type="ECO:0000256" key="4">
    <source>
        <dbReference type="ARBA" id="ARBA00023163"/>
    </source>
</evidence>
<evidence type="ECO:0000259" key="5">
    <source>
        <dbReference type="PROSITE" id="PS50931"/>
    </source>
</evidence>
<comment type="similarity">
    <text evidence="1">Belongs to the LysR transcriptional regulatory family.</text>
</comment>
<dbReference type="InterPro" id="IPR036390">
    <property type="entry name" value="WH_DNA-bd_sf"/>
</dbReference>
<evidence type="ECO:0000313" key="6">
    <source>
        <dbReference type="EMBL" id="PCI78451.1"/>
    </source>
</evidence>
<dbReference type="PANTHER" id="PTHR30126:SF96">
    <property type="entry name" value="TRANSCRIPTIONAL REGULATORY PROTEIN, LYSR FAMILY"/>
    <property type="match status" value="1"/>
</dbReference>
<sequence length="295" mass="33181">MNTSHLKFVKATAEFRSFSKAAQFCHVTQPTLSNGVSKLEEELGGKIFDRTTRSVSLTQFGESLLPTILSLLKLEEMIYLNAKEFSNPKTVVLKIGMSPLVSTKFVTLLTESFKAQNSKHEILLIEENLAILDEKLKKHELDLILVPVVKKSSSKNSIRLYDENLFLIDNADSPPSKVPINDIRDKTFVMVPDSCGLSEITRSLLRTTRKEVHEYEGKALSYQVLADWASNGLGSAILPKSKILPHIPKQQIFKSNKPVKISFEAKWLSKDNKPLKNMIQHFKNNTDQIAEGLAE</sequence>
<dbReference type="GO" id="GO:0003677">
    <property type="term" value="F:DNA binding"/>
    <property type="evidence" value="ECO:0007669"/>
    <property type="project" value="UniProtKB-KW"/>
</dbReference>
<dbReference type="InterPro" id="IPR005119">
    <property type="entry name" value="LysR_subst-bd"/>
</dbReference>
<dbReference type="Pfam" id="PF03466">
    <property type="entry name" value="LysR_substrate"/>
    <property type="match status" value="1"/>
</dbReference>
<dbReference type="SUPFAM" id="SSF46785">
    <property type="entry name" value="Winged helix' DNA-binding domain"/>
    <property type="match status" value="1"/>
</dbReference>
<gene>
    <name evidence="6" type="ORF">COB20_06665</name>
</gene>
<dbReference type="PANTHER" id="PTHR30126">
    <property type="entry name" value="HTH-TYPE TRANSCRIPTIONAL REGULATOR"/>
    <property type="match status" value="1"/>
</dbReference>
<feature type="domain" description="HTH lysR-type" evidence="5">
    <location>
        <begin position="1"/>
        <end position="58"/>
    </location>
</feature>
<name>A0A2A4X808_9GAMM</name>
<proteinExistence type="inferred from homology"/>
<keyword evidence="2" id="KW-0805">Transcription regulation</keyword>
<accession>A0A2A4X808</accession>
<dbReference type="AlphaFoldDB" id="A0A2A4X808"/>
<dbReference type="CDD" id="cd05466">
    <property type="entry name" value="PBP2_LTTR_substrate"/>
    <property type="match status" value="1"/>
</dbReference>
<dbReference type="Gene3D" id="1.10.10.10">
    <property type="entry name" value="Winged helix-like DNA-binding domain superfamily/Winged helix DNA-binding domain"/>
    <property type="match status" value="1"/>
</dbReference>
<evidence type="ECO:0000256" key="2">
    <source>
        <dbReference type="ARBA" id="ARBA00023015"/>
    </source>
</evidence>
<dbReference type="InterPro" id="IPR000847">
    <property type="entry name" value="LysR_HTH_N"/>
</dbReference>
<dbReference type="Gene3D" id="3.40.190.10">
    <property type="entry name" value="Periplasmic binding protein-like II"/>
    <property type="match status" value="2"/>
</dbReference>